<keyword evidence="3" id="KW-1185">Reference proteome</keyword>
<accession>A0A926HLG9</accession>
<protein>
    <submittedName>
        <fullName evidence="2">Uncharacterized protein</fullName>
    </submittedName>
</protein>
<dbReference type="AlphaFoldDB" id="A0A926HLG9"/>
<reference evidence="2" key="1">
    <citation type="submission" date="2020-08" db="EMBL/GenBank/DDBJ databases">
        <title>Genome public.</title>
        <authorList>
            <person name="Liu C."/>
            <person name="Sun Q."/>
        </authorList>
    </citation>
    <scope>NUCLEOTIDE SEQUENCE</scope>
    <source>
        <strain evidence="2">NSJ-44</strain>
    </source>
</reference>
<sequence>MKKLVLLFLIMIVSFLSACTGCHYEGKAPLDYENSVWVCNEVDIIYDVDNKENNRIVFNGHSIKFYFMYGWKSDRLAANEIVTSEPETESNAKTIKELLSTEESAPTGESIVLFNGQFIMHGDDTFDVNVNDIFDERLSGLPQKLTFCRKR</sequence>
<comment type="caution">
    <text evidence="2">The sequence shown here is derived from an EMBL/GenBank/DDBJ whole genome shotgun (WGS) entry which is preliminary data.</text>
</comment>
<dbReference type="EMBL" id="JACRSO010000001">
    <property type="protein sequence ID" value="MBC8528469.1"/>
    <property type="molecule type" value="Genomic_DNA"/>
</dbReference>
<evidence type="ECO:0000313" key="3">
    <source>
        <dbReference type="Proteomes" id="UP000654279"/>
    </source>
</evidence>
<proteinExistence type="predicted"/>
<dbReference type="PROSITE" id="PS51257">
    <property type="entry name" value="PROKAR_LIPOPROTEIN"/>
    <property type="match status" value="1"/>
</dbReference>
<evidence type="ECO:0000256" key="1">
    <source>
        <dbReference type="SAM" id="SignalP"/>
    </source>
</evidence>
<dbReference type="RefSeq" id="WP_249284473.1">
    <property type="nucleotide sequence ID" value="NZ_JACRSO010000001.1"/>
</dbReference>
<name>A0A926HLG9_9FIRM</name>
<keyword evidence="1" id="KW-0732">Signal</keyword>
<organism evidence="2 3">
    <name type="scientific">Luoshenia tenuis</name>
    <dbReference type="NCBI Taxonomy" id="2763654"/>
    <lineage>
        <taxon>Bacteria</taxon>
        <taxon>Bacillati</taxon>
        <taxon>Bacillota</taxon>
        <taxon>Clostridia</taxon>
        <taxon>Christensenellales</taxon>
        <taxon>Christensenellaceae</taxon>
        <taxon>Luoshenia</taxon>
    </lineage>
</organism>
<evidence type="ECO:0000313" key="2">
    <source>
        <dbReference type="EMBL" id="MBC8528469.1"/>
    </source>
</evidence>
<dbReference type="Proteomes" id="UP000654279">
    <property type="component" value="Unassembled WGS sequence"/>
</dbReference>
<gene>
    <name evidence="2" type="ORF">H8699_03340</name>
</gene>
<feature type="signal peptide" evidence="1">
    <location>
        <begin position="1"/>
        <end position="18"/>
    </location>
</feature>
<feature type="chain" id="PRO_5038585177" evidence="1">
    <location>
        <begin position="19"/>
        <end position="151"/>
    </location>
</feature>